<feature type="repeat" description="WD" evidence="3">
    <location>
        <begin position="511"/>
        <end position="533"/>
    </location>
</feature>
<feature type="region of interest" description="Disordered" evidence="4">
    <location>
        <begin position="1064"/>
        <end position="1083"/>
    </location>
</feature>
<feature type="compositionally biased region" description="Basic and acidic residues" evidence="4">
    <location>
        <begin position="684"/>
        <end position="694"/>
    </location>
</feature>
<feature type="compositionally biased region" description="Polar residues" evidence="4">
    <location>
        <begin position="580"/>
        <end position="592"/>
    </location>
</feature>
<evidence type="ECO:0000313" key="7">
    <source>
        <dbReference type="Proteomes" id="UP000268093"/>
    </source>
</evidence>
<keyword evidence="1 3" id="KW-0853">WD repeat</keyword>
<evidence type="ECO:0008006" key="8">
    <source>
        <dbReference type="Google" id="ProtNLM"/>
    </source>
</evidence>
<dbReference type="OrthoDB" id="6510177at2759"/>
<name>A0A433CNA5_9FUNG</name>
<feature type="transmembrane region" description="Helical" evidence="5">
    <location>
        <begin position="54"/>
        <end position="87"/>
    </location>
</feature>
<evidence type="ECO:0000256" key="2">
    <source>
        <dbReference type="ARBA" id="ARBA00022737"/>
    </source>
</evidence>
<dbReference type="Pfam" id="PF00400">
    <property type="entry name" value="WD40"/>
    <property type="match status" value="2"/>
</dbReference>
<dbReference type="InterPro" id="IPR019775">
    <property type="entry name" value="WD40_repeat_CS"/>
</dbReference>
<dbReference type="SUPFAM" id="SSF50998">
    <property type="entry name" value="Quinoprotein alcohol dehydrogenase-like"/>
    <property type="match status" value="1"/>
</dbReference>
<keyword evidence="2" id="KW-0677">Repeat</keyword>
<protein>
    <recommendedName>
        <fullName evidence="8">WD40-repeat-containing domain protein</fullName>
    </recommendedName>
</protein>
<reference evidence="6 7" key="1">
    <citation type="journal article" date="2018" name="New Phytol.">
        <title>Phylogenomics of Endogonaceae and evolution of mycorrhizas within Mucoromycota.</title>
        <authorList>
            <person name="Chang Y."/>
            <person name="Desiro A."/>
            <person name="Na H."/>
            <person name="Sandor L."/>
            <person name="Lipzen A."/>
            <person name="Clum A."/>
            <person name="Barry K."/>
            <person name="Grigoriev I.V."/>
            <person name="Martin F.M."/>
            <person name="Stajich J.E."/>
            <person name="Smith M.E."/>
            <person name="Bonito G."/>
            <person name="Spatafora J.W."/>
        </authorList>
    </citation>
    <scope>NUCLEOTIDE SEQUENCE [LARGE SCALE GENOMIC DNA]</scope>
    <source>
        <strain evidence="6 7">GMNB39</strain>
    </source>
</reference>
<dbReference type="Proteomes" id="UP000268093">
    <property type="component" value="Unassembled WGS sequence"/>
</dbReference>
<gene>
    <name evidence="6" type="ORF">BC936DRAFT_138330</name>
</gene>
<dbReference type="EMBL" id="RBNI01012968">
    <property type="protein sequence ID" value="RUP40064.1"/>
    <property type="molecule type" value="Genomic_DNA"/>
</dbReference>
<evidence type="ECO:0000256" key="3">
    <source>
        <dbReference type="PROSITE-ProRule" id="PRU00221"/>
    </source>
</evidence>
<keyword evidence="5" id="KW-0472">Membrane</keyword>
<dbReference type="PROSITE" id="PS50082">
    <property type="entry name" value="WD_REPEATS_2"/>
    <property type="match status" value="2"/>
</dbReference>
<dbReference type="InterPro" id="IPR001680">
    <property type="entry name" value="WD40_rpt"/>
</dbReference>
<evidence type="ECO:0000256" key="1">
    <source>
        <dbReference type="ARBA" id="ARBA00022574"/>
    </source>
</evidence>
<evidence type="ECO:0000256" key="5">
    <source>
        <dbReference type="SAM" id="Phobius"/>
    </source>
</evidence>
<organism evidence="6 7">
    <name type="scientific">Jimgerdemannia flammicorona</name>
    <dbReference type="NCBI Taxonomy" id="994334"/>
    <lineage>
        <taxon>Eukaryota</taxon>
        <taxon>Fungi</taxon>
        <taxon>Fungi incertae sedis</taxon>
        <taxon>Mucoromycota</taxon>
        <taxon>Mucoromycotina</taxon>
        <taxon>Endogonomycetes</taxon>
        <taxon>Endogonales</taxon>
        <taxon>Endogonaceae</taxon>
        <taxon>Jimgerdemannia</taxon>
    </lineage>
</organism>
<keyword evidence="7" id="KW-1185">Reference proteome</keyword>
<keyword evidence="5" id="KW-0812">Transmembrane</keyword>
<dbReference type="InterPro" id="IPR011047">
    <property type="entry name" value="Quinoprotein_ADH-like_sf"/>
</dbReference>
<feature type="region of interest" description="Disordered" evidence="4">
    <location>
        <begin position="669"/>
        <end position="741"/>
    </location>
</feature>
<feature type="compositionally biased region" description="Low complexity" evidence="4">
    <location>
        <begin position="731"/>
        <end position="741"/>
    </location>
</feature>
<evidence type="ECO:0000256" key="4">
    <source>
        <dbReference type="SAM" id="MobiDB-lite"/>
    </source>
</evidence>
<evidence type="ECO:0000313" key="6">
    <source>
        <dbReference type="EMBL" id="RUP40064.1"/>
    </source>
</evidence>
<dbReference type="AlphaFoldDB" id="A0A433CNA5"/>
<dbReference type="InterPro" id="IPR015943">
    <property type="entry name" value="WD40/YVTN_repeat-like_dom_sf"/>
</dbReference>
<dbReference type="InterPro" id="IPR050349">
    <property type="entry name" value="WD_LIS1/nudF_dynein_reg"/>
</dbReference>
<comment type="caution">
    <text evidence="6">The sequence shown here is derived from an EMBL/GenBank/DDBJ whole genome shotgun (WGS) entry which is preliminary data.</text>
</comment>
<feature type="repeat" description="WD" evidence="3">
    <location>
        <begin position="165"/>
        <end position="197"/>
    </location>
</feature>
<sequence length="1083" mass="117826">MTPKFLTVLTDGDELNVESLLQSDRRHEQQPAIFLSRLASKVSESRASSRVRKIILPVVIWATTILNAIDLSILILVVILIGTVIWMMKPLRQSILAPIGNWMYITTSRKVFAFIDIVKRTFTRHNTQLEEQTFDEDKHHAGPNTYGRPAVKPHNAPEVQVVTLRGKHAADIQWLDVNPKAGTVISCGQDGRIVMWDGIKGEWLARLDRVMQTPCHCGCNGWRLMADVNMELMRNAFIVAKQKKAGLSMHDVALKGMSPSPARCVRSDLGNKWVACGFDDGVVRVWYVETGELVRELYIGTEAVVETKAEATAEVANHFTLRRRRQPVFYSPIRPVADSPKGTGIFQDRVTALAFVGAVIEYCHPLVAEAAAKSVQHGHTAMSKSSQNYLISAHKSGAIHEWDLEAGDCVNTLRSDQVGGIIALYVIEGKAAFRRKGVSWVFSSGKDGTIKCWERNMVSKDGREDIDFTLPLATPEKLPPQWKFVYTLDGHNGSSITSLSADVPVGGMGILITGSQDGAVKVWNFETGDAVCTLSAGGGGLRKKKAEAQMREQINRFNTTDDLHFSILQAHQSHRRDSIDSNATSSTSNEPASNHCGPITQIVVARYCRVETGPGKCRGCDTCFGSGFLVASSSTDETVRVWRLERSDGGAQGNCTLCSADYMHQHYRRRRPTAPVPSTNGGKSHQDSIKRQPSNEELSAELETKTTTLLRRKSPPTPSSSVMRRLPTPLPSTATPSIATASGMLPVEDLEDGMLDIEQLGGDDEITMSPKFLGRVDQPAGRGLVFCKNMMLAGVRRKVSADDVAAKKRDSKWEVWMASLKNYEAVRVVDEDEEDDGASRHMKIPVNTVSLDEDGVNPLEDEFNDGRTDEQGAARNSTKSEESSAIWLLRSLGIITPKPSPLSKSTTLRQLPRHTASKLNAANLAAVKKDIPNGAHHPTARGKDYIEDDEAANLLPFFAVRQIVPLGGDGFACDYGNFVKVVWIGNREADQNDGEERKVKLPSIMSTRAVGQAQSCCGGDGKGKGPEKAGGCCGGKDASTKDGCCGSRGGKKDGCGGDCKCEIPKSRAKKSSASAGCGGAGIE</sequence>
<feature type="region of interest" description="Disordered" evidence="4">
    <location>
        <begin position="572"/>
        <end position="595"/>
    </location>
</feature>
<keyword evidence="5" id="KW-1133">Transmembrane helix</keyword>
<dbReference type="PANTHER" id="PTHR44129">
    <property type="entry name" value="WD REPEAT-CONTAINING PROTEIN POP1"/>
    <property type="match status" value="1"/>
</dbReference>
<proteinExistence type="predicted"/>
<dbReference type="SMART" id="SM00320">
    <property type="entry name" value="WD40"/>
    <property type="match status" value="6"/>
</dbReference>
<dbReference type="Gene3D" id="2.130.10.10">
    <property type="entry name" value="YVTN repeat-like/Quinoprotein amine dehydrogenase"/>
    <property type="match status" value="2"/>
</dbReference>
<dbReference type="PROSITE" id="PS00678">
    <property type="entry name" value="WD_REPEATS_1"/>
    <property type="match status" value="1"/>
</dbReference>
<accession>A0A433CNA5</accession>